<dbReference type="GO" id="GO:0051287">
    <property type="term" value="F:NAD binding"/>
    <property type="evidence" value="ECO:0007669"/>
    <property type="project" value="InterPro"/>
</dbReference>
<feature type="domain" description="D-isomer specific 2-hydroxyacid dehydrogenase catalytic" evidence="5">
    <location>
        <begin position="104"/>
        <end position="320"/>
    </location>
</feature>
<dbReference type="AlphaFoldDB" id="A0A815VDN3"/>
<dbReference type="InterPro" id="IPR006139">
    <property type="entry name" value="D-isomer_2_OHA_DH_cat_dom"/>
</dbReference>
<evidence type="ECO:0000259" key="6">
    <source>
        <dbReference type="Pfam" id="PF02826"/>
    </source>
</evidence>
<accession>A0A815VDN3</accession>
<dbReference type="InterPro" id="IPR006140">
    <property type="entry name" value="D-isomer_DH_NAD-bd"/>
</dbReference>
<dbReference type="PANTHER" id="PTHR42938">
    <property type="entry name" value="FORMATE DEHYDROGENASE 1"/>
    <property type="match status" value="1"/>
</dbReference>
<dbReference type="PANTHER" id="PTHR42938:SF22">
    <property type="entry name" value="D-3-PHOSPHOGLYCERATE DEHYDROGENASE"/>
    <property type="match status" value="1"/>
</dbReference>
<dbReference type="GO" id="GO:0004617">
    <property type="term" value="F:phosphoglycerate dehydrogenase activity"/>
    <property type="evidence" value="ECO:0007669"/>
    <property type="project" value="TreeGrafter"/>
</dbReference>
<evidence type="ECO:0000256" key="4">
    <source>
        <dbReference type="RuleBase" id="RU003719"/>
    </source>
</evidence>
<dbReference type="EMBL" id="CAJNOR010004793">
    <property type="protein sequence ID" value="CAF1527724.1"/>
    <property type="molecule type" value="Genomic_DNA"/>
</dbReference>
<evidence type="ECO:0000256" key="3">
    <source>
        <dbReference type="ARBA" id="ARBA00022990"/>
    </source>
</evidence>
<evidence type="ECO:0000259" key="5">
    <source>
        <dbReference type="Pfam" id="PF00389"/>
    </source>
</evidence>
<dbReference type="Pfam" id="PF02826">
    <property type="entry name" value="2-Hacid_dh_C"/>
    <property type="match status" value="1"/>
</dbReference>
<feature type="domain" description="D-isomer specific 2-hydroxyacid dehydrogenase NAD-binding" evidence="6">
    <location>
        <begin position="173"/>
        <end position="288"/>
    </location>
</feature>
<dbReference type="Gene3D" id="3.30.1330.90">
    <property type="entry name" value="D-3-phosphoglycerate dehydrogenase, domain 3"/>
    <property type="match status" value="1"/>
</dbReference>
<comment type="similarity">
    <text evidence="4">Belongs to the D-isomer specific 2-hydroxyacid dehydrogenase family.</text>
</comment>
<sequence length="472" mass="52092">MGNIATQLRNKMVHYIKPTLSKRAARDEYLYALNGEEKFSKLTALIQTYNPSLTIYDVARSIIALTKERGEKVHDEQPLSSDQIDYIAAEFISNTDEYLGEQATTVIFFLNATKVTSAVIEGSPRLKLIGRGETRTDNIDTDTATRHGILVMNTPGGNILSTAEHTCALICSLTIGYDPIIPAEQSLTFGVEFFELKDLWSLADHITVHVPLMQGTHHLINEEVLLQCRKSVKLVNVARGDGIIDETALLDALNSGHCSGAALDVFEEPPTDLKLIQHPGVIRTPHLGANTRVAQKRVAIELPQQIIDFKRGHSLIGVVNGTVVTSQFGQGNRLILLLSKRLGKIIGVSSTSTPNHISLSFNHTVSSHLFEALSIYFSYGYLYEQGNKRVNFVNARHLFEAKMDMVVDKSQELNNVLVVRVTGDSEIKELSGIVSGDHLWLSGVNQCRFTAHVPFDDEKTHIVVQPIKGSSS</sequence>
<comment type="subunit">
    <text evidence="1">Homotetramer.</text>
</comment>
<evidence type="ECO:0000313" key="8">
    <source>
        <dbReference type="Proteomes" id="UP000663828"/>
    </source>
</evidence>
<name>A0A815VDN3_ADIRI</name>
<dbReference type="Proteomes" id="UP000663828">
    <property type="component" value="Unassembled WGS sequence"/>
</dbReference>
<proteinExistence type="inferred from homology"/>
<reference evidence="7" key="1">
    <citation type="submission" date="2021-02" db="EMBL/GenBank/DDBJ databases">
        <authorList>
            <person name="Nowell W R."/>
        </authorList>
    </citation>
    <scope>NUCLEOTIDE SEQUENCE</scope>
</reference>
<comment type="caution">
    <text evidence="7">The sequence shown here is derived from an EMBL/GenBank/DDBJ whole genome shotgun (WGS) entry which is preliminary data.</text>
</comment>
<gene>
    <name evidence="7" type="ORF">XAT740_LOCUS41233</name>
</gene>
<evidence type="ECO:0000256" key="1">
    <source>
        <dbReference type="ARBA" id="ARBA00011881"/>
    </source>
</evidence>
<dbReference type="SUPFAM" id="SSF52283">
    <property type="entry name" value="Formate/glycerate dehydrogenase catalytic domain-like"/>
    <property type="match status" value="1"/>
</dbReference>
<dbReference type="InterPro" id="IPR036291">
    <property type="entry name" value="NAD(P)-bd_dom_sf"/>
</dbReference>
<keyword evidence="2" id="KW-0597">Phosphoprotein</keyword>
<keyword evidence="3" id="KW-0007">Acetylation</keyword>
<keyword evidence="8" id="KW-1185">Reference proteome</keyword>
<dbReference type="Pfam" id="PF00389">
    <property type="entry name" value="2-Hacid_dh"/>
    <property type="match status" value="1"/>
</dbReference>
<evidence type="ECO:0000256" key="2">
    <source>
        <dbReference type="ARBA" id="ARBA00022553"/>
    </source>
</evidence>
<keyword evidence="4" id="KW-0560">Oxidoreductase</keyword>
<protein>
    <submittedName>
        <fullName evidence="7">Uncharacterized protein</fullName>
    </submittedName>
</protein>
<dbReference type="InterPro" id="IPR029009">
    <property type="entry name" value="ASB_dom_sf"/>
</dbReference>
<dbReference type="Gene3D" id="3.40.50.720">
    <property type="entry name" value="NAD(P)-binding Rossmann-like Domain"/>
    <property type="match status" value="4"/>
</dbReference>
<dbReference type="SUPFAM" id="SSF143548">
    <property type="entry name" value="Serine metabolism enzymes domain"/>
    <property type="match status" value="1"/>
</dbReference>
<evidence type="ECO:0000313" key="7">
    <source>
        <dbReference type="EMBL" id="CAF1527724.1"/>
    </source>
</evidence>
<organism evidence="7 8">
    <name type="scientific">Adineta ricciae</name>
    <name type="common">Rotifer</name>
    <dbReference type="NCBI Taxonomy" id="249248"/>
    <lineage>
        <taxon>Eukaryota</taxon>
        <taxon>Metazoa</taxon>
        <taxon>Spiralia</taxon>
        <taxon>Gnathifera</taxon>
        <taxon>Rotifera</taxon>
        <taxon>Eurotatoria</taxon>
        <taxon>Bdelloidea</taxon>
        <taxon>Adinetida</taxon>
        <taxon>Adinetidae</taxon>
        <taxon>Adineta</taxon>
    </lineage>
</organism>
<dbReference type="SUPFAM" id="SSF51735">
    <property type="entry name" value="NAD(P)-binding Rossmann-fold domains"/>
    <property type="match status" value="1"/>
</dbReference>